<keyword evidence="1" id="KW-0472">Membrane</keyword>
<dbReference type="RefSeq" id="WP_283345735.1">
    <property type="nucleotide sequence ID" value="NZ_JASHIF010000018.1"/>
</dbReference>
<name>A0ABT6YCE1_9BACT</name>
<accession>A0ABT6YCE1</accession>
<feature type="transmembrane region" description="Helical" evidence="1">
    <location>
        <begin position="121"/>
        <end position="143"/>
    </location>
</feature>
<evidence type="ECO:0000313" key="2">
    <source>
        <dbReference type="EMBL" id="MDI9861246.1"/>
    </source>
</evidence>
<organism evidence="2 3">
    <name type="scientific">Flectobacillus roseus</name>
    <dbReference type="NCBI Taxonomy" id="502259"/>
    <lineage>
        <taxon>Bacteria</taxon>
        <taxon>Pseudomonadati</taxon>
        <taxon>Bacteroidota</taxon>
        <taxon>Cytophagia</taxon>
        <taxon>Cytophagales</taxon>
        <taxon>Flectobacillaceae</taxon>
        <taxon>Flectobacillus</taxon>
    </lineage>
</organism>
<protein>
    <recommendedName>
        <fullName evidence="4">Cytochrome B</fullName>
    </recommendedName>
</protein>
<dbReference type="EMBL" id="JASHIF010000018">
    <property type="protein sequence ID" value="MDI9861246.1"/>
    <property type="molecule type" value="Genomic_DNA"/>
</dbReference>
<proteinExistence type="predicted"/>
<keyword evidence="3" id="KW-1185">Reference proteome</keyword>
<evidence type="ECO:0000313" key="3">
    <source>
        <dbReference type="Proteomes" id="UP001236507"/>
    </source>
</evidence>
<keyword evidence="1" id="KW-0812">Transmembrane</keyword>
<feature type="transmembrane region" description="Helical" evidence="1">
    <location>
        <begin position="51"/>
        <end position="74"/>
    </location>
</feature>
<evidence type="ECO:0000256" key="1">
    <source>
        <dbReference type="SAM" id="Phobius"/>
    </source>
</evidence>
<dbReference type="Proteomes" id="UP001236507">
    <property type="component" value="Unassembled WGS sequence"/>
</dbReference>
<feature type="transmembrane region" description="Helical" evidence="1">
    <location>
        <begin position="86"/>
        <end position="109"/>
    </location>
</feature>
<comment type="caution">
    <text evidence="2">The sequence shown here is derived from an EMBL/GenBank/DDBJ whole genome shotgun (WGS) entry which is preliminary data.</text>
</comment>
<evidence type="ECO:0008006" key="4">
    <source>
        <dbReference type="Google" id="ProtNLM"/>
    </source>
</evidence>
<gene>
    <name evidence="2" type="ORF">QM524_18655</name>
</gene>
<sequence>MLYSFLLAFHSFWRWVVLLTLVLSIGRAFLGKKGHRSFSKKDQQLSLLTLISAHIQLTVGVLLYSISPIVSYFWNNFGKAVHERQIRFFGMEHITVMISAVVVLTIGFSKVKKQKGDYEKFSSMFFWFGIALLLILSSIPWSFSPLTSRPNFRDFSW</sequence>
<keyword evidence="1" id="KW-1133">Transmembrane helix</keyword>
<reference evidence="2 3" key="1">
    <citation type="submission" date="2023-05" db="EMBL/GenBank/DDBJ databases">
        <title>Novel species of genus Flectobacillus isolated from stream in China.</title>
        <authorList>
            <person name="Lu H."/>
        </authorList>
    </citation>
    <scope>NUCLEOTIDE SEQUENCE [LARGE SCALE GENOMIC DNA]</scope>
    <source>
        <strain evidence="2 3">KCTC 42575</strain>
    </source>
</reference>
<feature type="transmembrane region" description="Helical" evidence="1">
    <location>
        <begin position="12"/>
        <end position="30"/>
    </location>
</feature>